<protein>
    <submittedName>
        <fullName evidence="1">Uncharacterized protein</fullName>
    </submittedName>
</protein>
<reference evidence="1" key="2">
    <citation type="journal article" date="2022" name="New Phytol.">
        <title>Evolutionary transition to the ectomycorrhizal habit in the genomes of a hyperdiverse lineage of mushroom-forming fungi.</title>
        <authorList>
            <person name="Looney B."/>
            <person name="Miyauchi S."/>
            <person name="Morin E."/>
            <person name="Drula E."/>
            <person name="Courty P.E."/>
            <person name="Kohler A."/>
            <person name="Kuo A."/>
            <person name="LaButti K."/>
            <person name="Pangilinan J."/>
            <person name="Lipzen A."/>
            <person name="Riley R."/>
            <person name="Andreopoulos W."/>
            <person name="He G."/>
            <person name="Johnson J."/>
            <person name="Nolan M."/>
            <person name="Tritt A."/>
            <person name="Barry K.W."/>
            <person name="Grigoriev I.V."/>
            <person name="Nagy L.G."/>
            <person name="Hibbett D."/>
            <person name="Henrissat B."/>
            <person name="Matheny P.B."/>
            <person name="Labbe J."/>
            <person name="Martin F.M."/>
        </authorList>
    </citation>
    <scope>NUCLEOTIDE SEQUENCE</scope>
    <source>
        <strain evidence="1">EC-137</strain>
    </source>
</reference>
<accession>A0ACB8Q5C6</accession>
<proteinExistence type="predicted"/>
<evidence type="ECO:0000313" key="2">
    <source>
        <dbReference type="Proteomes" id="UP000814128"/>
    </source>
</evidence>
<keyword evidence="2" id="KW-1185">Reference proteome</keyword>
<gene>
    <name evidence="1" type="ORF">K488DRAFT_74991</name>
</gene>
<dbReference type="EMBL" id="MU274127">
    <property type="protein sequence ID" value="KAI0026892.1"/>
    <property type="molecule type" value="Genomic_DNA"/>
</dbReference>
<organism evidence="1 2">
    <name type="scientific">Vararia minispora EC-137</name>
    <dbReference type="NCBI Taxonomy" id="1314806"/>
    <lineage>
        <taxon>Eukaryota</taxon>
        <taxon>Fungi</taxon>
        <taxon>Dikarya</taxon>
        <taxon>Basidiomycota</taxon>
        <taxon>Agaricomycotina</taxon>
        <taxon>Agaricomycetes</taxon>
        <taxon>Russulales</taxon>
        <taxon>Lachnocladiaceae</taxon>
        <taxon>Vararia</taxon>
    </lineage>
</organism>
<reference evidence="1" key="1">
    <citation type="submission" date="2021-02" db="EMBL/GenBank/DDBJ databases">
        <authorList>
            <consortium name="DOE Joint Genome Institute"/>
            <person name="Ahrendt S."/>
            <person name="Looney B.P."/>
            <person name="Miyauchi S."/>
            <person name="Morin E."/>
            <person name="Drula E."/>
            <person name="Courty P.E."/>
            <person name="Chicoki N."/>
            <person name="Fauchery L."/>
            <person name="Kohler A."/>
            <person name="Kuo A."/>
            <person name="Labutti K."/>
            <person name="Pangilinan J."/>
            <person name="Lipzen A."/>
            <person name="Riley R."/>
            <person name="Andreopoulos W."/>
            <person name="He G."/>
            <person name="Johnson J."/>
            <person name="Barry K.W."/>
            <person name="Grigoriev I.V."/>
            <person name="Nagy L."/>
            <person name="Hibbett D."/>
            <person name="Henrissat B."/>
            <person name="Matheny P.B."/>
            <person name="Labbe J."/>
            <person name="Martin F."/>
        </authorList>
    </citation>
    <scope>NUCLEOTIDE SEQUENCE</scope>
    <source>
        <strain evidence="1">EC-137</strain>
    </source>
</reference>
<evidence type="ECO:0000313" key="1">
    <source>
        <dbReference type="EMBL" id="KAI0026892.1"/>
    </source>
</evidence>
<dbReference type="Proteomes" id="UP000814128">
    <property type="component" value="Unassembled WGS sequence"/>
</dbReference>
<name>A0ACB8Q5C6_9AGAM</name>
<comment type="caution">
    <text evidence="1">The sequence shown here is derived from an EMBL/GenBank/DDBJ whole genome shotgun (WGS) entry which is preliminary data.</text>
</comment>
<sequence>MPLLSGSSGQLTTSTRRRLLAEEVPWLTTPREPKLKRRIARFLNVKGLSFQKAEDLYGVEDFERILCDFIAERNHPDLPRNQVANIARAMHLPCKSVAAYHRLKFWHPDALERDSDLAQELSDCIHTRPGYHDTQKRSVPGQFNTALVNEDGKGEHVGVAVRLIFSLSEKVKAVAFYGDAPAPSHMAYIEWFSRFPVHATENMNLYHVRRSRLGGEQVTSIIPIEEIWRSVHLIPKFGRKLNCAWTGASVLDECQEFYHRKGMTRHNRVEGREAAYTQGTPRGVGRLHQVHGEAAQGQVRATTGTQGTPRVARSRGTPGEDLDLREWSCSERQPTPREPPEVWNDCIGVHGKAAWGREGAAATPREPPECHRRTGEGKGGVGGGGVGEKRHEVAVAAARRLHTQQVAGHE</sequence>